<dbReference type="PANTHER" id="PTHR35007">
    <property type="entry name" value="INTEGRAL MEMBRANE PROTEIN-RELATED"/>
    <property type="match status" value="1"/>
</dbReference>
<dbReference type="InterPro" id="IPR018076">
    <property type="entry name" value="T2SS_GspF_dom"/>
</dbReference>
<keyword evidence="4 6" id="KW-1133">Transmembrane helix</keyword>
<feature type="transmembrane region" description="Helical" evidence="6">
    <location>
        <begin position="291"/>
        <end position="310"/>
    </location>
</feature>
<dbReference type="EMBL" id="CP117411">
    <property type="protein sequence ID" value="WCT72153.1"/>
    <property type="molecule type" value="Genomic_DNA"/>
</dbReference>
<evidence type="ECO:0000313" key="9">
    <source>
        <dbReference type="Proteomes" id="UP001220395"/>
    </source>
</evidence>
<evidence type="ECO:0000313" key="8">
    <source>
        <dbReference type="EMBL" id="WCT72153.1"/>
    </source>
</evidence>
<keyword evidence="9" id="KW-1185">Reference proteome</keyword>
<name>A0ABY7TG05_9SPHN</name>
<protein>
    <submittedName>
        <fullName evidence="8">Type II secretion system F family protein</fullName>
    </submittedName>
</protein>
<evidence type="ECO:0000256" key="1">
    <source>
        <dbReference type="ARBA" id="ARBA00004651"/>
    </source>
</evidence>
<dbReference type="InterPro" id="IPR042094">
    <property type="entry name" value="T2SS_GspF_sf"/>
</dbReference>
<feature type="transmembrane region" description="Helical" evidence="6">
    <location>
        <begin position="111"/>
        <end position="132"/>
    </location>
</feature>
<keyword evidence="5 6" id="KW-0472">Membrane</keyword>
<evidence type="ECO:0000256" key="3">
    <source>
        <dbReference type="ARBA" id="ARBA00022692"/>
    </source>
</evidence>
<keyword evidence="3 6" id="KW-0812">Transmembrane</keyword>
<dbReference type="RefSeq" id="WP_273686105.1">
    <property type="nucleotide sequence ID" value="NZ_CP117411.1"/>
</dbReference>
<keyword evidence="2" id="KW-1003">Cell membrane</keyword>
<comment type="subcellular location">
    <subcellularLocation>
        <location evidence="1">Cell membrane</location>
        <topology evidence="1">Multi-pass membrane protein</topology>
    </subcellularLocation>
</comment>
<gene>
    <name evidence="8" type="ORF">PQ455_10910</name>
</gene>
<organism evidence="8 9">
    <name type="scientific">Sphingomonas naphthae</name>
    <dbReference type="NCBI Taxonomy" id="1813468"/>
    <lineage>
        <taxon>Bacteria</taxon>
        <taxon>Pseudomonadati</taxon>
        <taxon>Pseudomonadota</taxon>
        <taxon>Alphaproteobacteria</taxon>
        <taxon>Sphingomonadales</taxon>
        <taxon>Sphingomonadaceae</taxon>
        <taxon>Sphingomonas</taxon>
    </lineage>
</organism>
<dbReference type="PANTHER" id="PTHR35007:SF1">
    <property type="entry name" value="PILUS ASSEMBLY PROTEIN"/>
    <property type="match status" value="1"/>
</dbReference>
<evidence type="ECO:0000256" key="6">
    <source>
        <dbReference type="SAM" id="Phobius"/>
    </source>
</evidence>
<dbReference type="Gene3D" id="1.20.81.30">
    <property type="entry name" value="Type II secretion system (T2SS), domain F"/>
    <property type="match status" value="1"/>
</dbReference>
<proteinExistence type="predicted"/>
<evidence type="ECO:0000256" key="4">
    <source>
        <dbReference type="ARBA" id="ARBA00022989"/>
    </source>
</evidence>
<sequence length="318" mass="34828">MSPLVIFLLLAATGGLIAYGFSGPTPAKAAQRRLKGVRTRYAPETGEVQMRRIATPQNSSLDSWFGRMIPRPALLRQRLEMTGRSWTLAQYSIASGGLTLFTWVSLGFQGFPLFLTFLLGLAVGVGLPHLVVSKLIARRVAAFTARFPDAIDLLVRGLRSGLPIGETLGVVGHEVPGPVGVEFRGVTDRMRIGRTMDQALQETADRLLTAEFQFFVISLAIQRETGGNLAETLSNLAEVLRKRSQMKLKVKAMSSESKASAWIIGVLPFLVFGLISFINPGYMHGFFHDERLMIVGLGGLGWMGVGVFIMSRMINFEI</sequence>
<feature type="transmembrane region" description="Helical" evidence="6">
    <location>
        <begin position="259"/>
        <end position="279"/>
    </location>
</feature>
<evidence type="ECO:0000259" key="7">
    <source>
        <dbReference type="Pfam" id="PF00482"/>
    </source>
</evidence>
<reference evidence="8 9" key="1">
    <citation type="submission" date="2023-02" db="EMBL/GenBank/DDBJ databases">
        <title>Genome sequence of Sphingomonas naphthae.</title>
        <authorList>
            <person name="Kim S."/>
            <person name="Heo J."/>
            <person name="Kwon S.-W."/>
        </authorList>
    </citation>
    <scope>NUCLEOTIDE SEQUENCE [LARGE SCALE GENOMIC DNA]</scope>
    <source>
        <strain evidence="8 9">KACC 18716</strain>
    </source>
</reference>
<dbReference type="Proteomes" id="UP001220395">
    <property type="component" value="Chromosome"/>
</dbReference>
<evidence type="ECO:0000256" key="5">
    <source>
        <dbReference type="ARBA" id="ARBA00023136"/>
    </source>
</evidence>
<accession>A0ABY7TG05</accession>
<dbReference type="Pfam" id="PF00482">
    <property type="entry name" value="T2SSF"/>
    <property type="match status" value="1"/>
</dbReference>
<evidence type="ECO:0000256" key="2">
    <source>
        <dbReference type="ARBA" id="ARBA00022475"/>
    </source>
</evidence>
<feature type="domain" description="Type II secretion system protein GspF" evidence="7">
    <location>
        <begin position="151"/>
        <end position="275"/>
    </location>
</feature>